<feature type="domain" description="Amidohydrolase 3" evidence="1">
    <location>
        <begin position="48"/>
        <end position="539"/>
    </location>
</feature>
<name>A0A7Z0K9J2_9MICC</name>
<sequence>MTLFVNARVISSARIGEARGDAVLVRGERVAAVGQATRLHPDLAAGEEVIDLQGAVVLPGFVDAHVHTGLYARGLFSANLRDCTSLETALQRVATHLRDRVEAAKAEGAWPQQPQWIFGQAWDHNIWEVPQVPNRRALDAVTGAFPTALHSTDAHTWWVNSAALEALGLDASTPDPVGGSFDRDCTGQLTGILRESAGRAVDQILASGAAGDLTAQLEHAQRQLWAQGLVGVHDFDGEDIRAGFAALHETGRLRMRVTKAILAPELDVALAEGRFTGSGDAWLRTGPVKIFSDGALGSHTCLMHEPLAGSGHGHGVAVTEEAGLRDLLVRSASAGLAVATHAIGDRANELVLDAYQWLADQVSSGVVPSSPLVHRIEHAQHLGIEDVRRFAALGVVPSMQPLHATADFELADRLMGGRPMASYAWRSLIDAGATLAFGSDAPVEPPSPLGGIHAAVTRQRPEGRPDGGWQPQERLSVGEAIAGFTTGAAHAAGMGHLSGEIRPGMFADFTVLREDPYAVTPSDLPHIPVAGVITGGRVRHWA</sequence>
<dbReference type="InterPro" id="IPR011059">
    <property type="entry name" value="Metal-dep_hydrolase_composite"/>
</dbReference>
<proteinExistence type="predicted"/>
<dbReference type="PANTHER" id="PTHR22642:SF2">
    <property type="entry name" value="PROTEIN LONG AFTER FAR-RED 3"/>
    <property type="match status" value="1"/>
</dbReference>
<dbReference type="EMBL" id="JACCFY010000001">
    <property type="protein sequence ID" value="NYJ78756.1"/>
    <property type="molecule type" value="Genomic_DNA"/>
</dbReference>
<dbReference type="Proteomes" id="UP000535437">
    <property type="component" value="Unassembled WGS sequence"/>
</dbReference>
<dbReference type="GO" id="GO:0016810">
    <property type="term" value="F:hydrolase activity, acting on carbon-nitrogen (but not peptide) bonds"/>
    <property type="evidence" value="ECO:0007669"/>
    <property type="project" value="InterPro"/>
</dbReference>
<dbReference type="Gene3D" id="3.10.310.70">
    <property type="match status" value="1"/>
</dbReference>
<organism evidence="2 3">
    <name type="scientific">Nesterenkonia xinjiangensis</name>
    <dbReference type="NCBI Taxonomy" id="225327"/>
    <lineage>
        <taxon>Bacteria</taxon>
        <taxon>Bacillati</taxon>
        <taxon>Actinomycetota</taxon>
        <taxon>Actinomycetes</taxon>
        <taxon>Micrococcales</taxon>
        <taxon>Micrococcaceae</taxon>
        <taxon>Nesterenkonia</taxon>
    </lineage>
</organism>
<dbReference type="AlphaFoldDB" id="A0A7Z0K9J2"/>
<protein>
    <recommendedName>
        <fullName evidence="1">Amidohydrolase 3 domain-containing protein</fullName>
    </recommendedName>
</protein>
<dbReference type="Gene3D" id="3.20.20.140">
    <property type="entry name" value="Metal-dependent hydrolases"/>
    <property type="match status" value="1"/>
</dbReference>
<dbReference type="Pfam" id="PF07969">
    <property type="entry name" value="Amidohydro_3"/>
    <property type="match status" value="1"/>
</dbReference>
<dbReference type="SUPFAM" id="SSF51556">
    <property type="entry name" value="Metallo-dependent hydrolases"/>
    <property type="match status" value="1"/>
</dbReference>
<comment type="caution">
    <text evidence="2">The sequence shown here is derived from an EMBL/GenBank/DDBJ whole genome shotgun (WGS) entry which is preliminary data.</text>
</comment>
<dbReference type="InterPro" id="IPR033932">
    <property type="entry name" value="YtcJ-like"/>
</dbReference>
<evidence type="ECO:0000313" key="2">
    <source>
        <dbReference type="EMBL" id="NYJ78756.1"/>
    </source>
</evidence>
<evidence type="ECO:0000313" key="3">
    <source>
        <dbReference type="Proteomes" id="UP000535437"/>
    </source>
</evidence>
<dbReference type="CDD" id="cd01300">
    <property type="entry name" value="YtcJ_like"/>
    <property type="match status" value="1"/>
</dbReference>
<keyword evidence="3" id="KW-1185">Reference proteome</keyword>
<dbReference type="InterPro" id="IPR032466">
    <property type="entry name" value="Metal_Hydrolase"/>
</dbReference>
<dbReference type="RefSeq" id="WP_179542057.1">
    <property type="nucleotide sequence ID" value="NZ_BAAALL010000005.1"/>
</dbReference>
<gene>
    <name evidence="2" type="ORF">HNR09_002167</name>
</gene>
<dbReference type="PANTHER" id="PTHR22642">
    <property type="entry name" value="IMIDAZOLONEPROPIONASE"/>
    <property type="match status" value="1"/>
</dbReference>
<evidence type="ECO:0000259" key="1">
    <source>
        <dbReference type="Pfam" id="PF07969"/>
    </source>
</evidence>
<accession>A0A7Z0K9J2</accession>
<dbReference type="Gene3D" id="2.30.40.10">
    <property type="entry name" value="Urease, subunit C, domain 1"/>
    <property type="match status" value="1"/>
</dbReference>
<dbReference type="SUPFAM" id="SSF51338">
    <property type="entry name" value="Composite domain of metallo-dependent hydrolases"/>
    <property type="match status" value="1"/>
</dbReference>
<dbReference type="InterPro" id="IPR013108">
    <property type="entry name" value="Amidohydro_3"/>
</dbReference>
<reference evidence="2 3" key="1">
    <citation type="submission" date="2020-07" db="EMBL/GenBank/DDBJ databases">
        <title>Sequencing the genomes of 1000 actinobacteria strains.</title>
        <authorList>
            <person name="Klenk H.-P."/>
        </authorList>
    </citation>
    <scope>NUCLEOTIDE SEQUENCE [LARGE SCALE GENOMIC DNA]</scope>
    <source>
        <strain evidence="2 3">DSM 15475</strain>
    </source>
</reference>